<gene>
    <name evidence="2" type="ORF">GOCE00092_LOCUS286</name>
</gene>
<protein>
    <submittedName>
        <fullName evidence="2">Uncharacterized protein</fullName>
    </submittedName>
</protein>
<feature type="compositionally biased region" description="Low complexity" evidence="1">
    <location>
        <begin position="147"/>
        <end position="162"/>
    </location>
</feature>
<evidence type="ECO:0000256" key="1">
    <source>
        <dbReference type="SAM" id="MobiDB-lite"/>
    </source>
</evidence>
<evidence type="ECO:0000313" key="2">
    <source>
        <dbReference type="EMBL" id="CAD9271381.1"/>
    </source>
</evidence>
<reference evidence="2" key="1">
    <citation type="submission" date="2021-01" db="EMBL/GenBank/DDBJ databases">
        <authorList>
            <person name="Corre E."/>
            <person name="Pelletier E."/>
            <person name="Niang G."/>
            <person name="Scheremetjew M."/>
            <person name="Finn R."/>
            <person name="Kale V."/>
            <person name="Holt S."/>
            <person name="Cochrane G."/>
            <person name="Meng A."/>
            <person name="Brown T."/>
            <person name="Cohen L."/>
        </authorList>
    </citation>
    <scope>NUCLEOTIDE SEQUENCE</scope>
    <source>
        <strain evidence="2">CCMP 410</strain>
    </source>
</reference>
<sequence>MKAGEEHNFDTLRAYELTLRGGSPNVFRGFLIRLGDPIEENDFPPRTTFAFTINDDETQLLMLCETVEMVGGITHKNKLDKENITTMIKMDERAVGMTLDVTVVVRNNDEESLYYYSNFTMNALDVTASPSMSPTNPDGTTNPPVTPTAGPSAAPTSAPTTLPTVMPTMSSAAFASQTSVAFTILGSLMVASFL</sequence>
<accession>A0A7S1UKW6</accession>
<feature type="compositionally biased region" description="Polar residues" evidence="1">
    <location>
        <begin position="130"/>
        <end position="142"/>
    </location>
</feature>
<name>A0A7S1UKW6_9STRA</name>
<dbReference type="EMBL" id="HBGK01000546">
    <property type="protein sequence ID" value="CAD9271381.1"/>
    <property type="molecule type" value="Transcribed_RNA"/>
</dbReference>
<proteinExistence type="predicted"/>
<dbReference type="AlphaFoldDB" id="A0A7S1UKW6"/>
<organism evidence="2">
    <name type="scientific">Grammatophora oceanica</name>
    <dbReference type="NCBI Taxonomy" id="210454"/>
    <lineage>
        <taxon>Eukaryota</taxon>
        <taxon>Sar</taxon>
        <taxon>Stramenopiles</taxon>
        <taxon>Ochrophyta</taxon>
        <taxon>Bacillariophyta</taxon>
        <taxon>Fragilariophyceae</taxon>
        <taxon>Fragilariophycidae</taxon>
        <taxon>Rhabdonematales</taxon>
        <taxon>Grammatophoraceae</taxon>
        <taxon>Grammatophora</taxon>
    </lineage>
</organism>
<feature type="region of interest" description="Disordered" evidence="1">
    <location>
        <begin position="130"/>
        <end position="162"/>
    </location>
</feature>